<name>A0AC34GRB5_9BILA</name>
<dbReference type="Proteomes" id="UP000887579">
    <property type="component" value="Unplaced"/>
</dbReference>
<dbReference type="WBParaSite" id="ES5_v2.g7127.t1">
    <property type="protein sequence ID" value="ES5_v2.g7127.t1"/>
    <property type="gene ID" value="ES5_v2.g7127"/>
</dbReference>
<sequence length="330" mass="37730">MPKLIAEILREVFIELLGNDLENAKYIEKFMLSGKEAFEVAIKFFSTAKRVTVMKNDFLVLFPSGQHHVMLYDCVVLKPILKAMAKSLELFEFRKRPIGAGENIVYDTLITEGLKSIYFYAGHEVPAIYINKIKILKSVENVAFEGDLSISDLSIIRPPPCSKIAICVNFADIVSQNFDNVCYPGVKNLEISEPPAGVRLYFSYQPQDSWQNILETMERTNREMFANFPPNVKGSFHFQCIGKNNDNVNIADKIVDKEEYRFAPNFIEKLFFIHDNMEFKFSSMFYPADISSSSEASSDDDETDSDENDVDMETEDDDEEEEDNDDAMVH</sequence>
<evidence type="ECO:0000313" key="1">
    <source>
        <dbReference type="Proteomes" id="UP000887579"/>
    </source>
</evidence>
<accession>A0AC34GRB5</accession>
<organism evidence="1 2">
    <name type="scientific">Panagrolaimus sp. ES5</name>
    <dbReference type="NCBI Taxonomy" id="591445"/>
    <lineage>
        <taxon>Eukaryota</taxon>
        <taxon>Metazoa</taxon>
        <taxon>Ecdysozoa</taxon>
        <taxon>Nematoda</taxon>
        <taxon>Chromadorea</taxon>
        <taxon>Rhabditida</taxon>
        <taxon>Tylenchina</taxon>
        <taxon>Panagrolaimomorpha</taxon>
        <taxon>Panagrolaimoidea</taxon>
        <taxon>Panagrolaimidae</taxon>
        <taxon>Panagrolaimus</taxon>
    </lineage>
</organism>
<reference evidence="2" key="1">
    <citation type="submission" date="2022-11" db="UniProtKB">
        <authorList>
            <consortium name="WormBaseParasite"/>
        </authorList>
    </citation>
    <scope>IDENTIFICATION</scope>
</reference>
<protein>
    <submittedName>
        <fullName evidence="2">Uncharacterized protein</fullName>
    </submittedName>
</protein>
<proteinExistence type="predicted"/>
<evidence type="ECO:0000313" key="2">
    <source>
        <dbReference type="WBParaSite" id="ES5_v2.g7127.t1"/>
    </source>
</evidence>